<evidence type="ECO:0000313" key="1">
    <source>
        <dbReference type="EMBL" id="KAK9144609.1"/>
    </source>
</evidence>
<protein>
    <submittedName>
        <fullName evidence="1">Uncharacterized protein</fullName>
    </submittedName>
</protein>
<evidence type="ECO:0000313" key="2">
    <source>
        <dbReference type="Proteomes" id="UP001417504"/>
    </source>
</evidence>
<keyword evidence="2" id="KW-1185">Reference proteome</keyword>
<gene>
    <name evidence="1" type="ORF">Sjap_004512</name>
</gene>
<accession>A0AAP0PJ54</accession>
<dbReference type="Proteomes" id="UP001417504">
    <property type="component" value="Unassembled WGS sequence"/>
</dbReference>
<comment type="caution">
    <text evidence="1">The sequence shown here is derived from an EMBL/GenBank/DDBJ whole genome shotgun (WGS) entry which is preliminary data.</text>
</comment>
<dbReference type="EMBL" id="JBBNAE010000002">
    <property type="protein sequence ID" value="KAK9144609.1"/>
    <property type="molecule type" value="Genomic_DNA"/>
</dbReference>
<dbReference type="AlphaFoldDB" id="A0AAP0PJ54"/>
<reference evidence="1 2" key="1">
    <citation type="submission" date="2024-01" db="EMBL/GenBank/DDBJ databases">
        <title>Genome assemblies of Stephania.</title>
        <authorList>
            <person name="Yang L."/>
        </authorList>
    </citation>
    <scope>NUCLEOTIDE SEQUENCE [LARGE SCALE GENOMIC DNA]</scope>
    <source>
        <strain evidence="1">QJT</strain>
        <tissue evidence="1">Leaf</tissue>
    </source>
</reference>
<sequence length="144" mass="16279">MEGKTAEASNRANPDPNFVDFSLNFEIPGSSSSLSIPSEPPDIRNWFSSYIYESPCLDIENGFEFGAAEAVGNEKLSACFREEESKVRDSDYGGEIFSRDDEGQDCLENKGNQLIEMMFSSRIFANIKVWMSHQKMLVFHLKKT</sequence>
<dbReference type="PANTHER" id="PTHR36368">
    <property type="entry name" value="ATP-DEPENDENT CASEINOLYTIC PROTEASE/CROTONASE FAMILY PROTEIN"/>
    <property type="match status" value="1"/>
</dbReference>
<organism evidence="1 2">
    <name type="scientific">Stephania japonica</name>
    <dbReference type="NCBI Taxonomy" id="461633"/>
    <lineage>
        <taxon>Eukaryota</taxon>
        <taxon>Viridiplantae</taxon>
        <taxon>Streptophyta</taxon>
        <taxon>Embryophyta</taxon>
        <taxon>Tracheophyta</taxon>
        <taxon>Spermatophyta</taxon>
        <taxon>Magnoliopsida</taxon>
        <taxon>Ranunculales</taxon>
        <taxon>Menispermaceae</taxon>
        <taxon>Menispermoideae</taxon>
        <taxon>Cissampelideae</taxon>
        <taxon>Stephania</taxon>
    </lineage>
</organism>
<name>A0AAP0PJ54_9MAGN</name>
<proteinExistence type="predicted"/>
<dbReference type="PANTHER" id="PTHR36368:SF1">
    <property type="entry name" value="ATP-DEPENDENT CASEINOLYTIC PROTEASE_CROTONASE FAMILY PROTEIN"/>
    <property type="match status" value="1"/>
</dbReference>